<evidence type="ECO:0000313" key="3">
    <source>
        <dbReference type="Proteomes" id="UP000265515"/>
    </source>
</evidence>
<dbReference type="Gramene" id="GBG68368">
    <property type="protein sequence ID" value="GBG68368"/>
    <property type="gene ID" value="CBR_g2911"/>
</dbReference>
<dbReference type="AlphaFoldDB" id="A0A388KE86"/>
<feature type="compositionally biased region" description="Acidic residues" evidence="1">
    <location>
        <begin position="415"/>
        <end position="431"/>
    </location>
</feature>
<gene>
    <name evidence="2" type="ORF">CBR_g2911</name>
</gene>
<name>A0A388KE86_CHABU</name>
<evidence type="ECO:0000256" key="1">
    <source>
        <dbReference type="SAM" id="MobiDB-lite"/>
    </source>
</evidence>
<dbReference type="InterPro" id="IPR012337">
    <property type="entry name" value="RNaseH-like_sf"/>
</dbReference>
<evidence type="ECO:0000313" key="2">
    <source>
        <dbReference type="EMBL" id="GBG68368.1"/>
    </source>
</evidence>
<comment type="caution">
    <text evidence="2">The sequence shown here is derived from an EMBL/GenBank/DDBJ whole genome shotgun (WGS) entry which is preliminary data.</text>
</comment>
<organism evidence="2 3">
    <name type="scientific">Chara braunii</name>
    <name type="common">Braun's stonewort</name>
    <dbReference type="NCBI Taxonomy" id="69332"/>
    <lineage>
        <taxon>Eukaryota</taxon>
        <taxon>Viridiplantae</taxon>
        <taxon>Streptophyta</taxon>
        <taxon>Charophyceae</taxon>
        <taxon>Charales</taxon>
        <taxon>Characeae</taxon>
        <taxon>Chara</taxon>
    </lineage>
</organism>
<feature type="region of interest" description="Disordered" evidence="1">
    <location>
        <begin position="409"/>
        <end position="431"/>
    </location>
</feature>
<keyword evidence="3" id="KW-1185">Reference proteome</keyword>
<protein>
    <recommendedName>
        <fullName evidence="4">DUF659 domain-containing protein</fullName>
    </recommendedName>
</protein>
<feature type="region of interest" description="Disordered" evidence="1">
    <location>
        <begin position="86"/>
        <end position="123"/>
    </location>
</feature>
<sequence length="497" mass="56231">MSTHASEGVKKHFLDLGPNGPIVKGNKNRQCKYCERPVAGTASRFRDHFLLNRCKLGSLRARLTKEELQERERGKNVAIAEVGGVVKPADAHSEHDDCEASEAEAREMPPRSVVGASRSRTGTKQSLITDSAIVVTKNAETQQTIDDWMTAHCIPVNMMKSEEWDNMVKALMNANESFKYAEIREGEDHSCGGHEGEGCSKGGGTAVAKVLETSKGLLSLLKFVDGDRPTIGKIYDRIGTLVENLRESKTFTEVEKDELETIIMRRWNVMTSPLHCGAMFLDPEYKASKPEQDLEVANGFWMWVYGWCKPAMYKEVDDEVNNWIDGVGKFRSKKAMQQARGMQPARLETVKPSTLVYRRWNQHLLKKLTKKPKTGEDELLWEEDLDLEKEVQAHADMRVEWRSRLREENRRRECDDESEDDGEEEDDDDVADVVEVEENNGGEGQMVRTRIQGSLLELERELNDSWRKSTKASKYLARLHLGDCLGLDGWMSGFGSG</sequence>
<accession>A0A388KE86</accession>
<dbReference type="SUPFAM" id="SSF53098">
    <property type="entry name" value="Ribonuclease H-like"/>
    <property type="match status" value="1"/>
</dbReference>
<dbReference type="OrthoDB" id="4951847at2759"/>
<reference evidence="2 3" key="1">
    <citation type="journal article" date="2018" name="Cell">
        <title>The Chara Genome: Secondary Complexity and Implications for Plant Terrestrialization.</title>
        <authorList>
            <person name="Nishiyama T."/>
            <person name="Sakayama H."/>
            <person name="Vries J.D."/>
            <person name="Buschmann H."/>
            <person name="Saint-Marcoux D."/>
            <person name="Ullrich K.K."/>
            <person name="Haas F.B."/>
            <person name="Vanderstraeten L."/>
            <person name="Becker D."/>
            <person name="Lang D."/>
            <person name="Vosolsobe S."/>
            <person name="Rombauts S."/>
            <person name="Wilhelmsson P.K.I."/>
            <person name="Janitza P."/>
            <person name="Kern R."/>
            <person name="Heyl A."/>
            <person name="Rumpler F."/>
            <person name="Villalobos L.I.A.C."/>
            <person name="Clay J.M."/>
            <person name="Skokan R."/>
            <person name="Toyoda A."/>
            <person name="Suzuki Y."/>
            <person name="Kagoshima H."/>
            <person name="Schijlen E."/>
            <person name="Tajeshwar N."/>
            <person name="Catarino B."/>
            <person name="Hetherington A.J."/>
            <person name="Saltykova A."/>
            <person name="Bonnot C."/>
            <person name="Breuninger H."/>
            <person name="Symeonidi A."/>
            <person name="Radhakrishnan G.V."/>
            <person name="Van Nieuwerburgh F."/>
            <person name="Deforce D."/>
            <person name="Chang C."/>
            <person name="Karol K.G."/>
            <person name="Hedrich R."/>
            <person name="Ulvskov P."/>
            <person name="Glockner G."/>
            <person name="Delwiche C.F."/>
            <person name="Petrasek J."/>
            <person name="Van de Peer Y."/>
            <person name="Friml J."/>
            <person name="Beilby M."/>
            <person name="Dolan L."/>
            <person name="Kohara Y."/>
            <person name="Sugano S."/>
            <person name="Fujiyama A."/>
            <person name="Delaux P.-M."/>
            <person name="Quint M."/>
            <person name="TheiBen G."/>
            <person name="Hagemann M."/>
            <person name="Harholt J."/>
            <person name="Dunand C."/>
            <person name="Zachgo S."/>
            <person name="Langdale J."/>
            <person name="Maumus F."/>
            <person name="Straeten D.V.D."/>
            <person name="Gould S.B."/>
            <person name="Rensing S.A."/>
        </authorList>
    </citation>
    <scope>NUCLEOTIDE SEQUENCE [LARGE SCALE GENOMIC DNA]</scope>
    <source>
        <strain evidence="2 3">S276</strain>
    </source>
</reference>
<evidence type="ECO:0008006" key="4">
    <source>
        <dbReference type="Google" id="ProtNLM"/>
    </source>
</evidence>
<proteinExistence type="predicted"/>
<dbReference type="EMBL" id="BFEA01000099">
    <property type="protein sequence ID" value="GBG68368.1"/>
    <property type="molecule type" value="Genomic_DNA"/>
</dbReference>
<dbReference type="Proteomes" id="UP000265515">
    <property type="component" value="Unassembled WGS sequence"/>
</dbReference>